<evidence type="ECO:0000313" key="3">
    <source>
        <dbReference type="Proteomes" id="UP000639772"/>
    </source>
</evidence>
<evidence type="ECO:0000313" key="2">
    <source>
        <dbReference type="EMBL" id="KAG0481795.1"/>
    </source>
</evidence>
<evidence type="ECO:0000256" key="1">
    <source>
        <dbReference type="SAM" id="Phobius"/>
    </source>
</evidence>
<accession>A0A835V2X8</accession>
<reference evidence="2 3" key="1">
    <citation type="journal article" date="2020" name="Nat. Food">
        <title>A phased Vanilla planifolia genome enables genetic improvement of flavour and production.</title>
        <authorList>
            <person name="Hasing T."/>
            <person name="Tang H."/>
            <person name="Brym M."/>
            <person name="Khazi F."/>
            <person name="Huang T."/>
            <person name="Chambers A.H."/>
        </authorList>
    </citation>
    <scope>NUCLEOTIDE SEQUENCE [LARGE SCALE GENOMIC DNA]</scope>
    <source>
        <tissue evidence="2">Leaf</tissue>
    </source>
</reference>
<protein>
    <submittedName>
        <fullName evidence="2">Uncharacterized protein</fullName>
    </submittedName>
</protein>
<keyword evidence="1" id="KW-0472">Membrane</keyword>
<dbReference type="AlphaFoldDB" id="A0A835V2X8"/>
<sequence length="107" mass="11746">MSNPIDPETETKDPTSEDGIFAAVVIILLLSILLFSSACFHPRPGLRRYPGFTPPMPPGGRGLQWRLHNLHSSPHQGIPHVKNASAQAYAFKAQATVTNTMDKDLKQ</sequence>
<name>A0A835V2X8_VANPL</name>
<organism evidence="2 3">
    <name type="scientific">Vanilla planifolia</name>
    <name type="common">Vanilla</name>
    <dbReference type="NCBI Taxonomy" id="51239"/>
    <lineage>
        <taxon>Eukaryota</taxon>
        <taxon>Viridiplantae</taxon>
        <taxon>Streptophyta</taxon>
        <taxon>Embryophyta</taxon>
        <taxon>Tracheophyta</taxon>
        <taxon>Spermatophyta</taxon>
        <taxon>Magnoliopsida</taxon>
        <taxon>Liliopsida</taxon>
        <taxon>Asparagales</taxon>
        <taxon>Orchidaceae</taxon>
        <taxon>Vanilloideae</taxon>
        <taxon>Vanilleae</taxon>
        <taxon>Vanilla</taxon>
    </lineage>
</organism>
<keyword evidence="1" id="KW-1133">Transmembrane helix</keyword>
<keyword evidence="1" id="KW-0812">Transmembrane</keyword>
<gene>
    <name evidence="2" type="ORF">HPP92_009879</name>
</gene>
<comment type="caution">
    <text evidence="2">The sequence shown here is derived from an EMBL/GenBank/DDBJ whole genome shotgun (WGS) entry which is preliminary data.</text>
</comment>
<feature type="transmembrane region" description="Helical" evidence="1">
    <location>
        <begin position="20"/>
        <end position="40"/>
    </location>
</feature>
<dbReference type="Proteomes" id="UP000639772">
    <property type="component" value="Unassembled WGS sequence"/>
</dbReference>
<dbReference type="EMBL" id="JADCNM010000005">
    <property type="protein sequence ID" value="KAG0481795.1"/>
    <property type="molecule type" value="Genomic_DNA"/>
</dbReference>
<proteinExistence type="predicted"/>